<evidence type="ECO:0000313" key="8">
    <source>
        <dbReference type="Proteomes" id="UP000694389"/>
    </source>
</evidence>
<organism evidence="7 8">
    <name type="scientific">Dicentrarchus labrax</name>
    <name type="common">European seabass</name>
    <name type="synonym">Morone labrax</name>
    <dbReference type="NCBI Taxonomy" id="13489"/>
    <lineage>
        <taxon>Eukaryota</taxon>
        <taxon>Metazoa</taxon>
        <taxon>Chordata</taxon>
        <taxon>Craniata</taxon>
        <taxon>Vertebrata</taxon>
        <taxon>Euteleostomi</taxon>
        <taxon>Actinopterygii</taxon>
        <taxon>Neopterygii</taxon>
        <taxon>Teleostei</taxon>
        <taxon>Neoteleostei</taxon>
        <taxon>Acanthomorphata</taxon>
        <taxon>Eupercaria</taxon>
        <taxon>Moronidae</taxon>
        <taxon>Dicentrarchus</taxon>
    </lineage>
</organism>
<sequence length="439" mass="51765">MFTKAQMEKVLKLNAELQDVKQGEMGGVDETQCNESLRMVLIGKTGSGKSATANTILGKKHFKPRIAPKPAAKSCEKATGDIDGRPVAVVNTPALFDTTLSDNEIQKEIKKCNHMLSPGPHVFLLMLQIGNFTQEEKDSVELIKKYFGKKSEDFIIVIFTRGDDLEDQSFESYINDCPDFVKKLITDCGGRYQVFNNKDYTNRTQVSDLLTKIETMVKENGGCYNTEMLDSTEKVIQIQVESILKEKGEEMKRKEEDLRRKHEEELKTLKRKISEMEQEKKLAAKQLKDKDECINKERQERKKEREEEERRRKKLEESQRQEWRRKVDASEKIVQSERQLRENAERKLELSRKEEKRIREAWDKERKETWEQIRQEDKKSLEEGKTSFRKLQEEYHRKRRKWTLSLFVLLLFLLFLLYYVFLSHSHTHTTESTRTKEHT</sequence>
<dbReference type="PANTHER" id="PTHR10903">
    <property type="entry name" value="GTPASE, IMAP FAMILY MEMBER-RELATED"/>
    <property type="match status" value="1"/>
</dbReference>
<keyword evidence="8" id="KW-1185">Reference proteome</keyword>
<dbReference type="InterPro" id="IPR006703">
    <property type="entry name" value="G_AIG1"/>
</dbReference>
<keyword evidence="5" id="KW-0812">Transmembrane</keyword>
<feature type="domain" description="AIG1-type G" evidence="6">
    <location>
        <begin position="34"/>
        <end position="233"/>
    </location>
</feature>
<name>A0A8C4F854_DICLA</name>
<feature type="transmembrane region" description="Helical" evidence="5">
    <location>
        <begin position="402"/>
        <end position="421"/>
    </location>
</feature>
<reference evidence="7" key="2">
    <citation type="submission" date="2025-09" db="UniProtKB">
        <authorList>
            <consortium name="Ensembl"/>
        </authorList>
    </citation>
    <scope>IDENTIFICATION</scope>
</reference>
<keyword evidence="3" id="KW-0342">GTP-binding</keyword>
<dbReference type="Ensembl" id="ENSDLAT00005030900.2">
    <property type="protein sequence ID" value="ENSDLAP00005028957.2"/>
    <property type="gene ID" value="ENSDLAG00005013040.2"/>
</dbReference>
<evidence type="ECO:0000256" key="2">
    <source>
        <dbReference type="ARBA" id="ARBA00022741"/>
    </source>
</evidence>
<feature type="coiled-coil region" evidence="4">
    <location>
        <begin position="244"/>
        <end position="361"/>
    </location>
</feature>
<dbReference type="SUPFAM" id="SSF52540">
    <property type="entry name" value="P-loop containing nucleoside triphosphate hydrolases"/>
    <property type="match status" value="1"/>
</dbReference>
<keyword evidence="5" id="KW-1133">Transmembrane helix</keyword>
<evidence type="ECO:0000256" key="3">
    <source>
        <dbReference type="ARBA" id="ARBA00023134"/>
    </source>
</evidence>
<dbReference type="AlphaFoldDB" id="A0A8C4F854"/>
<dbReference type="InterPro" id="IPR045058">
    <property type="entry name" value="GIMA/IAN/Toc"/>
</dbReference>
<evidence type="ECO:0000313" key="7">
    <source>
        <dbReference type="Ensembl" id="ENSDLAP00005028957.2"/>
    </source>
</evidence>
<evidence type="ECO:0000256" key="5">
    <source>
        <dbReference type="SAM" id="Phobius"/>
    </source>
</evidence>
<comment type="similarity">
    <text evidence="1">Belongs to the TRAFAC class TrmE-Era-EngA-EngB-Septin-like GTPase superfamily. AIG1/Toc34/Toc159-like paraseptin GTPase family. IAN subfamily.</text>
</comment>
<dbReference type="FunFam" id="3.40.50.300:FF:000366">
    <property type="entry name" value="GTPase, IMAP family member 2"/>
    <property type="match status" value="1"/>
</dbReference>
<keyword evidence="2" id="KW-0547">Nucleotide-binding</keyword>
<accession>A0A8C4F854</accession>
<keyword evidence="4" id="KW-0175">Coiled coil</keyword>
<dbReference type="PROSITE" id="PS51720">
    <property type="entry name" value="G_AIG1"/>
    <property type="match status" value="1"/>
</dbReference>
<dbReference type="Gene3D" id="3.40.50.300">
    <property type="entry name" value="P-loop containing nucleotide triphosphate hydrolases"/>
    <property type="match status" value="1"/>
</dbReference>
<reference evidence="7" key="1">
    <citation type="submission" date="2025-08" db="UniProtKB">
        <authorList>
            <consortium name="Ensembl"/>
        </authorList>
    </citation>
    <scope>IDENTIFICATION</scope>
</reference>
<dbReference type="PANTHER" id="PTHR10903:SF170">
    <property type="entry name" value="GTPASE IMAP FAMILY MEMBER 7"/>
    <property type="match status" value="1"/>
</dbReference>
<keyword evidence="5" id="KW-0472">Membrane</keyword>
<evidence type="ECO:0000256" key="4">
    <source>
        <dbReference type="SAM" id="Coils"/>
    </source>
</evidence>
<dbReference type="CDD" id="cd01852">
    <property type="entry name" value="AIG1"/>
    <property type="match status" value="1"/>
</dbReference>
<dbReference type="Proteomes" id="UP000694389">
    <property type="component" value="Unassembled WGS sequence"/>
</dbReference>
<evidence type="ECO:0000259" key="6">
    <source>
        <dbReference type="PROSITE" id="PS51720"/>
    </source>
</evidence>
<proteinExistence type="inferred from homology"/>
<protein>
    <recommendedName>
        <fullName evidence="6">AIG1-type G domain-containing protein</fullName>
    </recommendedName>
</protein>
<dbReference type="Pfam" id="PF04548">
    <property type="entry name" value="AIG1"/>
    <property type="match status" value="1"/>
</dbReference>
<evidence type="ECO:0000256" key="1">
    <source>
        <dbReference type="ARBA" id="ARBA00008535"/>
    </source>
</evidence>
<dbReference type="InterPro" id="IPR027417">
    <property type="entry name" value="P-loop_NTPase"/>
</dbReference>
<dbReference type="GO" id="GO:0005525">
    <property type="term" value="F:GTP binding"/>
    <property type="evidence" value="ECO:0007669"/>
    <property type="project" value="UniProtKB-KW"/>
</dbReference>
<dbReference type="GeneTree" id="ENSGT01120000271858"/>